<feature type="transmembrane region" description="Helical" evidence="10">
    <location>
        <begin position="174"/>
        <end position="193"/>
    </location>
</feature>
<evidence type="ECO:0000313" key="14">
    <source>
        <dbReference type="RefSeq" id="XP_035667683.1"/>
    </source>
</evidence>
<gene>
    <name evidence="13 14" type="primary">LOC118410228</name>
</gene>
<dbReference type="RefSeq" id="XP_035667682.1">
    <property type="nucleotide sequence ID" value="XM_035811789.1"/>
</dbReference>
<comment type="subcellular location">
    <subcellularLocation>
        <location evidence="1">Membrane</location>
        <topology evidence="1">Multi-pass membrane protein</topology>
    </subcellularLocation>
</comment>
<accession>A0A9J7KPF2</accession>
<dbReference type="OrthoDB" id="434092at2759"/>
<dbReference type="GO" id="GO:0019367">
    <property type="term" value="P:fatty acid elongation, saturated fatty acid"/>
    <property type="evidence" value="ECO:0000318"/>
    <property type="project" value="GO_Central"/>
</dbReference>
<dbReference type="Proteomes" id="UP000001554">
    <property type="component" value="Chromosome 2"/>
</dbReference>
<protein>
    <recommendedName>
        <fullName evidence="10">Elongation of very long chain fatty acids protein</fullName>
        <ecNumber evidence="10">2.3.1.199</ecNumber>
    </recommendedName>
    <alternativeName>
        <fullName evidence="10">Very-long-chain 3-oxoacyl-CoA synthase</fullName>
    </alternativeName>
</protein>
<dbReference type="InterPro" id="IPR002076">
    <property type="entry name" value="ELO_fam"/>
</dbReference>
<dbReference type="GO" id="GO:0034625">
    <property type="term" value="P:fatty acid elongation, monounsaturated fatty acid"/>
    <property type="evidence" value="ECO:0000318"/>
    <property type="project" value="GO_Central"/>
</dbReference>
<dbReference type="RefSeq" id="XP_035667683.1">
    <property type="nucleotide sequence ID" value="XM_035811790.1"/>
</dbReference>
<reference evidence="13 14" key="2">
    <citation type="submission" date="2025-04" db="UniProtKB">
        <authorList>
            <consortium name="RefSeq"/>
        </authorList>
    </citation>
    <scope>IDENTIFICATION</scope>
    <source>
        <strain evidence="13 14">S238N-H82</strain>
        <tissue evidence="13 14">Testes</tissue>
    </source>
</reference>
<feature type="transmembrane region" description="Helical" evidence="10">
    <location>
        <begin position="114"/>
        <end position="132"/>
    </location>
</feature>
<dbReference type="PROSITE" id="PS01188">
    <property type="entry name" value="ELO"/>
    <property type="match status" value="1"/>
</dbReference>
<evidence type="ECO:0000256" key="4">
    <source>
        <dbReference type="ARBA" id="ARBA00022692"/>
    </source>
</evidence>
<evidence type="ECO:0000256" key="5">
    <source>
        <dbReference type="ARBA" id="ARBA00022832"/>
    </source>
</evidence>
<evidence type="ECO:0000256" key="2">
    <source>
        <dbReference type="ARBA" id="ARBA00022516"/>
    </source>
</evidence>
<dbReference type="GO" id="GO:0034626">
    <property type="term" value="P:fatty acid elongation, polyunsaturated fatty acid"/>
    <property type="evidence" value="ECO:0000318"/>
    <property type="project" value="GO_Central"/>
</dbReference>
<dbReference type="KEGG" id="bfo:118410228"/>
<keyword evidence="9 10" id="KW-0275">Fatty acid biosynthesis</keyword>
<evidence type="ECO:0000256" key="3">
    <source>
        <dbReference type="ARBA" id="ARBA00022679"/>
    </source>
</evidence>
<evidence type="ECO:0000313" key="12">
    <source>
        <dbReference type="Proteomes" id="UP000001554"/>
    </source>
</evidence>
<keyword evidence="6 10" id="KW-1133">Transmembrane helix</keyword>
<evidence type="ECO:0000256" key="11">
    <source>
        <dbReference type="SAM" id="MobiDB-lite"/>
    </source>
</evidence>
<comment type="catalytic activity">
    <reaction evidence="10">
        <text>a very-long-chain acyl-CoA + malonyl-CoA + H(+) = a very-long-chain 3-oxoacyl-CoA + CO2 + CoA</text>
        <dbReference type="Rhea" id="RHEA:32727"/>
        <dbReference type="ChEBI" id="CHEBI:15378"/>
        <dbReference type="ChEBI" id="CHEBI:16526"/>
        <dbReference type="ChEBI" id="CHEBI:57287"/>
        <dbReference type="ChEBI" id="CHEBI:57384"/>
        <dbReference type="ChEBI" id="CHEBI:90725"/>
        <dbReference type="ChEBI" id="CHEBI:90736"/>
        <dbReference type="EC" id="2.3.1.199"/>
    </reaction>
</comment>
<keyword evidence="5 10" id="KW-0276">Fatty acid metabolism</keyword>
<dbReference type="PANTHER" id="PTHR11157">
    <property type="entry name" value="FATTY ACID ACYL TRANSFERASE-RELATED"/>
    <property type="match status" value="1"/>
</dbReference>
<dbReference type="GO" id="GO:0005789">
    <property type="term" value="C:endoplasmic reticulum membrane"/>
    <property type="evidence" value="ECO:0000318"/>
    <property type="project" value="GO_Central"/>
</dbReference>
<organism evidence="12 14">
    <name type="scientific">Branchiostoma floridae</name>
    <name type="common">Florida lancelet</name>
    <name type="synonym">Amphioxus</name>
    <dbReference type="NCBI Taxonomy" id="7739"/>
    <lineage>
        <taxon>Eukaryota</taxon>
        <taxon>Metazoa</taxon>
        <taxon>Chordata</taxon>
        <taxon>Cephalochordata</taxon>
        <taxon>Leptocardii</taxon>
        <taxon>Amphioxiformes</taxon>
        <taxon>Branchiostomatidae</taxon>
        <taxon>Branchiostoma</taxon>
    </lineage>
</organism>
<feature type="transmembrane region" description="Helical" evidence="10">
    <location>
        <begin position="26"/>
        <end position="47"/>
    </location>
</feature>
<dbReference type="InterPro" id="IPR030457">
    <property type="entry name" value="ELO_CS"/>
</dbReference>
<evidence type="ECO:0000256" key="7">
    <source>
        <dbReference type="ARBA" id="ARBA00023098"/>
    </source>
</evidence>
<reference evidence="12" key="1">
    <citation type="journal article" date="2020" name="Nat. Ecol. Evol.">
        <title>Deeply conserved synteny resolves early events in vertebrate evolution.</title>
        <authorList>
            <person name="Simakov O."/>
            <person name="Marletaz F."/>
            <person name="Yue J.X."/>
            <person name="O'Connell B."/>
            <person name="Jenkins J."/>
            <person name="Brandt A."/>
            <person name="Calef R."/>
            <person name="Tung C.H."/>
            <person name="Huang T.K."/>
            <person name="Schmutz J."/>
            <person name="Satoh N."/>
            <person name="Yu J.K."/>
            <person name="Putnam N.H."/>
            <person name="Green R.E."/>
            <person name="Rokhsar D.S."/>
        </authorList>
    </citation>
    <scope>NUCLEOTIDE SEQUENCE [LARGE SCALE GENOMIC DNA]</scope>
    <source>
        <strain evidence="12">S238N-H82</strain>
    </source>
</reference>
<evidence type="ECO:0000313" key="13">
    <source>
        <dbReference type="RefSeq" id="XP_035667682.1"/>
    </source>
</evidence>
<feature type="region of interest" description="Disordered" evidence="11">
    <location>
        <begin position="276"/>
        <end position="306"/>
    </location>
</feature>
<name>A0A9J7KPF2_BRAFL</name>
<evidence type="ECO:0000256" key="9">
    <source>
        <dbReference type="ARBA" id="ARBA00023160"/>
    </source>
</evidence>
<dbReference type="AlphaFoldDB" id="A0A9J7KPF2"/>
<keyword evidence="12" id="KW-1185">Reference proteome</keyword>
<dbReference type="GO" id="GO:0030148">
    <property type="term" value="P:sphingolipid biosynthetic process"/>
    <property type="evidence" value="ECO:0000318"/>
    <property type="project" value="GO_Central"/>
</dbReference>
<feature type="transmembrane region" description="Helical" evidence="10">
    <location>
        <begin position="227"/>
        <end position="251"/>
    </location>
</feature>
<feature type="transmembrane region" description="Helical" evidence="10">
    <location>
        <begin position="205"/>
        <end position="221"/>
    </location>
</feature>
<proteinExistence type="inferred from homology"/>
<keyword evidence="8 10" id="KW-0472">Membrane</keyword>
<feature type="transmembrane region" description="Helical" evidence="10">
    <location>
        <begin position="144"/>
        <end position="162"/>
    </location>
</feature>
<dbReference type="OMA" id="CRFPMGW"/>
<dbReference type="GO" id="GO:0042761">
    <property type="term" value="P:very long-chain fatty acid biosynthetic process"/>
    <property type="evidence" value="ECO:0000318"/>
    <property type="project" value="GO_Central"/>
</dbReference>
<keyword evidence="3 10" id="KW-0808">Transferase</keyword>
<keyword evidence="7 10" id="KW-0443">Lipid metabolism</keyword>
<comment type="similarity">
    <text evidence="10">Belongs to the ELO family.</text>
</comment>
<keyword evidence="4 10" id="KW-0812">Transmembrane</keyword>
<evidence type="ECO:0000256" key="6">
    <source>
        <dbReference type="ARBA" id="ARBA00022989"/>
    </source>
</evidence>
<dbReference type="EC" id="2.3.1.199" evidence="10"/>
<dbReference type="Pfam" id="PF01151">
    <property type="entry name" value="ELO"/>
    <property type="match status" value="1"/>
</dbReference>
<dbReference type="GeneID" id="118410228"/>
<evidence type="ECO:0000256" key="10">
    <source>
        <dbReference type="RuleBase" id="RU361115"/>
    </source>
</evidence>
<evidence type="ECO:0000256" key="8">
    <source>
        <dbReference type="ARBA" id="ARBA00023136"/>
    </source>
</evidence>
<dbReference type="GO" id="GO:0009922">
    <property type="term" value="F:fatty acid elongase activity"/>
    <property type="evidence" value="ECO:0000318"/>
    <property type="project" value="GO_Central"/>
</dbReference>
<feature type="transmembrane region" description="Helical" evidence="10">
    <location>
        <begin position="59"/>
        <end position="80"/>
    </location>
</feature>
<dbReference type="PANTHER" id="PTHR11157:SF170">
    <property type="entry name" value="ELONGATION OF VERY LONG CHAIN FATTY ACIDS PROTEIN 2-LIKE"/>
    <property type="match status" value="1"/>
</dbReference>
<keyword evidence="2 10" id="KW-0444">Lipid biosynthesis</keyword>
<sequence length="306" mass="36501">MATATETVKDFLDEAWKLRDPRTRDWFMLASPWPNVYLTVLYCLMVWLGPKVMRNRQAFSLRTVMILYNIFITALSLWMFKEILLSALNMGYNWTCALKRPEDPEDIRMANVLWWYYFSKAIEFLDTLFFILRKNNHQITFLHVYHHVSMFNIWWVVLNWGATGQAFFGPLANSFVHVIMYTYYCLSAIPALRPYLWWKRYITKLQLLQFFIVIFHTYRAIYYKCGYILWLQYFLGFYMLSLVALFSNFYMQSYVKKRSSSKDQKDMDKNKNVYQNGAKAVDGKVHENNGVRNGDGINRRGAKKAD</sequence>
<evidence type="ECO:0000256" key="1">
    <source>
        <dbReference type="ARBA" id="ARBA00004141"/>
    </source>
</evidence>